<dbReference type="KEGG" id="mba:Mbar_A3502"/>
<name>Q465R9_METBF</name>
<feature type="region of interest" description="Disordered" evidence="1">
    <location>
        <begin position="33"/>
        <end position="84"/>
    </location>
</feature>
<dbReference type="EMBL" id="CP000099">
    <property type="protein sequence ID" value="AAZ72373.1"/>
    <property type="molecule type" value="Genomic_DNA"/>
</dbReference>
<dbReference type="AlphaFoldDB" id="Q465R9"/>
<feature type="compositionally biased region" description="Basic residues" evidence="1">
    <location>
        <begin position="62"/>
        <end position="72"/>
    </location>
</feature>
<evidence type="ECO:0000313" key="2">
    <source>
        <dbReference type="EMBL" id="AAZ72373.1"/>
    </source>
</evidence>
<proteinExistence type="predicted"/>
<feature type="compositionally biased region" description="Basic residues" evidence="1">
    <location>
        <begin position="33"/>
        <end position="46"/>
    </location>
</feature>
<feature type="compositionally biased region" description="Basic and acidic residues" evidence="1">
    <location>
        <begin position="47"/>
        <end position="61"/>
    </location>
</feature>
<sequence>MLFTLHLRSSHPIYVLLGIRCLKESYLSKIRPEKRKAARNWNRKKEKQLSKNREKSKENRNKSKKNRNRNQIKKMSEFLNSKKV</sequence>
<reference evidence="2" key="1">
    <citation type="submission" date="2006-06" db="EMBL/GenBank/DDBJ databases">
        <title>Complete sequence of chromosome 1 of Methanosarcina barkeri str. fusaro.</title>
        <authorList>
            <person name="Copeland A."/>
            <person name="Lucas S."/>
            <person name="Lapidus A."/>
            <person name="Barry K."/>
            <person name="Detter J.C."/>
            <person name="Glavina T."/>
            <person name="Hammon N."/>
            <person name="Israni S."/>
            <person name="Pitluck S."/>
            <person name="Goodwin L.A."/>
            <person name="Saunders E.H."/>
            <person name="Schmutz J."/>
            <person name="Larimer F."/>
            <person name="Land M."/>
            <person name="Anderson I."/>
            <person name="Richardson P."/>
        </authorList>
    </citation>
    <scope>NUCLEOTIDE SEQUENCE</scope>
    <source>
        <strain evidence="2">Fusaro</strain>
    </source>
</reference>
<gene>
    <name evidence="2" type="ordered locus">Mbar_A3502</name>
</gene>
<evidence type="ECO:0000256" key="1">
    <source>
        <dbReference type="SAM" id="MobiDB-lite"/>
    </source>
</evidence>
<protein>
    <submittedName>
        <fullName evidence="2">Uncharacterized protein</fullName>
    </submittedName>
</protein>
<dbReference type="HOGENOM" id="CLU_2519736_0_0_2"/>
<accession>Q465R9</accession>
<dbReference type="PaxDb" id="269797-Mbar_A3502"/>
<organism evidence="2">
    <name type="scientific">Methanosarcina barkeri (strain Fusaro / DSM 804)</name>
    <dbReference type="NCBI Taxonomy" id="269797"/>
    <lineage>
        <taxon>Archaea</taxon>
        <taxon>Methanobacteriati</taxon>
        <taxon>Methanobacteriota</taxon>
        <taxon>Stenosarchaea group</taxon>
        <taxon>Methanomicrobia</taxon>
        <taxon>Methanosarcinales</taxon>
        <taxon>Methanosarcinaceae</taxon>
        <taxon>Methanosarcina</taxon>
    </lineage>
</organism>